<name>A0A031GYW3_9BURK</name>
<dbReference type="InterPro" id="IPR019903">
    <property type="entry name" value="RIC_family"/>
</dbReference>
<keyword evidence="3" id="KW-0479">Metal-binding</keyword>
<dbReference type="CDD" id="cd12108">
    <property type="entry name" value="Hr-like"/>
    <property type="match status" value="1"/>
</dbReference>
<evidence type="ECO:0000256" key="3">
    <source>
        <dbReference type="ARBA" id="ARBA00022723"/>
    </source>
</evidence>
<dbReference type="OrthoDB" id="9797132at2"/>
<evidence type="ECO:0000259" key="5">
    <source>
        <dbReference type="Pfam" id="PF01814"/>
    </source>
</evidence>
<dbReference type="PANTHER" id="PTHR36438">
    <property type="entry name" value="IRON-SULFUR CLUSTER REPAIR PROTEIN YTFE"/>
    <property type="match status" value="1"/>
</dbReference>
<feature type="domain" description="Hemerythrin-like" evidence="5">
    <location>
        <begin position="81"/>
        <end position="218"/>
    </location>
</feature>
<evidence type="ECO:0000256" key="1">
    <source>
        <dbReference type="ARBA" id="ARBA00004496"/>
    </source>
</evidence>
<dbReference type="GO" id="GO:0046872">
    <property type="term" value="F:metal ion binding"/>
    <property type="evidence" value="ECO:0007669"/>
    <property type="project" value="UniProtKB-KW"/>
</dbReference>
<evidence type="ECO:0000313" key="6">
    <source>
        <dbReference type="EMBL" id="SFX94068.1"/>
    </source>
</evidence>
<evidence type="ECO:0000313" key="7">
    <source>
        <dbReference type="Proteomes" id="UP000182489"/>
    </source>
</evidence>
<evidence type="ECO:0000256" key="4">
    <source>
        <dbReference type="ARBA" id="ARBA00023004"/>
    </source>
</evidence>
<dbReference type="AlphaFoldDB" id="A0A031GYW3"/>
<dbReference type="EMBL" id="FPKH01000004">
    <property type="protein sequence ID" value="SFX94068.1"/>
    <property type="molecule type" value="Genomic_DNA"/>
</dbReference>
<comment type="caution">
    <text evidence="6">The sequence shown here is derived from an EMBL/GenBank/DDBJ whole genome shotgun (WGS) entry which is preliminary data.</text>
</comment>
<dbReference type="GO" id="GO:0005737">
    <property type="term" value="C:cytoplasm"/>
    <property type="evidence" value="ECO:0007669"/>
    <property type="project" value="UniProtKB-SubCell"/>
</dbReference>
<accession>A0A031GYW3</accession>
<dbReference type="Pfam" id="PF01814">
    <property type="entry name" value="Hemerythrin"/>
    <property type="match status" value="1"/>
</dbReference>
<reference evidence="6 7" key="1">
    <citation type="submission" date="2016-11" db="EMBL/GenBank/DDBJ databases">
        <authorList>
            <person name="Varghese N."/>
            <person name="Submissions S."/>
        </authorList>
    </citation>
    <scope>NUCLEOTIDE SEQUENCE [LARGE SCALE GENOMIC DNA]</scope>
    <source>
        <strain evidence="6 7">NFR18</strain>
    </source>
</reference>
<dbReference type="Pfam" id="PF04405">
    <property type="entry name" value="ScdA_N"/>
    <property type="match status" value="1"/>
</dbReference>
<gene>
    <name evidence="6" type="ORF">SAMN03097694_3862</name>
</gene>
<dbReference type="InterPro" id="IPR012312">
    <property type="entry name" value="Hemerythrin-like"/>
</dbReference>
<comment type="subcellular location">
    <subcellularLocation>
        <location evidence="1">Cytoplasm</location>
    </subcellularLocation>
</comment>
<keyword evidence="4" id="KW-0408">Iron</keyword>
<dbReference type="Proteomes" id="UP000182489">
    <property type="component" value="Unassembled WGS sequence"/>
</dbReference>
<proteinExistence type="predicted"/>
<dbReference type="NCBIfam" id="TIGR03652">
    <property type="entry name" value="FeS_repair_RIC"/>
    <property type="match status" value="1"/>
</dbReference>
<keyword evidence="2" id="KW-0963">Cytoplasm</keyword>
<evidence type="ECO:0000256" key="2">
    <source>
        <dbReference type="ARBA" id="ARBA00022490"/>
    </source>
</evidence>
<organism evidence="6 7">
    <name type="scientific">Janthinobacterium lividum</name>
    <dbReference type="NCBI Taxonomy" id="29581"/>
    <lineage>
        <taxon>Bacteria</taxon>
        <taxon>Pseudomonadati</taxon>
        <taxon>Pseudomonadota</taxon>
        <taxon>Betaproteobacteria</taxon>
        <taxon>Burkholderiales</taxon>
        <taxon>Oxalobacteraceae</taxon>
        <taxon>Janthinobacterium</taxon>
    </lineage>
</organism>
<dbReference type="RefSeq" id="WP_034746535.1">
    <property type="nucleotide sequence ID" value="NZ_FPKH01000004.1"/>
</dbReference>
<sequence length="225" mass="25098">MEMIDQSLGQLARRIPGATRLFDAHRLDFCCGGNKTLRAAAEAAGVDTAPIVKELQVLAGRTDASGERDWQEASATELVEHILSRYHAVHREQLPELIRLARKVEQVHGDRADCPHGLAEHLSAMAQELESHMRKEEDVLFPMIVRGQGPRAGAPINVMRMEHDDHGVALRAMEEMTNDITAPAGACTTWRALYTGLRTFREDLMAHIHTENNILFERFAPAVVH</sequence>
<dbReference type="Gene3D" id="1.20.120.520">
    <property type="entry name" value="nmb1532 protein domain like"/>
    <property type="match status" value="1"/>
</dbReference>
<dbReference type="PANTHER" id="PTHR36438:SF1">
    <property type="entry name" value="IRON-SULFUR CLUSTER REPAIR PROTEIN YTFE"/>
    <property type="match status" value="1"/>
</dbReference>
<dbReference type="NCBIfam" id="NF008221">
    <property type="entry name" value="PRK10992.1"/>
    <property type="match status" value="1"/>
</dbReference>
<protein>
    <submittedName>
        <fullName evidence="6">Regulator of cell morphogenesis and NO signaling</fullName>
    </submittedName>
</protein>